<keyword evidence="10" id="KW-1185">Reference proteome</keyword>
<feature type="transmembrane region" description="Helical" evidence="7">
    <location>
        <begin position="12"/>
        <end position="36"/>
    </location>
</feature>
<dbReference type="InterPro" id="IPR011701">
    <property type="entry name" value="MFS"/>
</dbReference>
<dbReference type="RefSeq" id="WP_377124015.1">
    <property type="nucleotide sequence ID" value="NZ_JBHRSD010000017.1"/>
</dbReference>
<dbReference type="SUPFAM" id="SSF103473">
    <property type="entry name" value="MFS general substrate transporter"/>
    <property type="match status" value="1"/>
</dbReference>
<feature type="transmembrane region" description="Helical" evidence="7">
    <location>
        <begin position="279"/>
        <end position="297"/>
    </location>
</feature>
<evidence type="ECO:0000256" key="4">
    <source>
        <dbReference type="ARBA" id="ARBA00022692"/>
    </source>
</evidence>
<evidence type="ECO:0000313" key="9">
    <source>
        <dbReference type="EMBL" id="MFC3032986.1"/>
    </source>
</evidence>
<dbReference type="PANTHER" id="PTHR23517">
    <property type="entry name" value="RESISTANCE PROTEIN MDTM, PUTATIVE-RELATED-RELATED"/>
    <property type="match status" value="1"/>
</dbReference>
<feature type="domain" description="Major facilitator superfamily (MFS) profile" evidence="8">
    <location>
        <begin position="13"/>
        <end position="390"/>
    </location>
</feature>
<protein>
    <submittedName>
        <fullName evidence="9">MFS transporter</fullName>
    </submittedName>
</protein>
<keyword evidence="5 7" id="KW-1133">Transmembrane helix</keyword>
<feature type="transmembrane region" description="Helical" evidence="7">
    <location>
        <begin position="80"/>
        <end position="103"/>
    </location>
</feature>
<feature type="transmembrane region" description="Helical" evidence="7">
    <location>
        <begin position="48"/>
        <end position="68"/>
    </location>
</feature>
<dbReference type="Proteomes" id="UP001595453">
    <property type="component" value="Unassembled WGS sequence"/>
</dbReference>
<dbReference type="InterPro" id="IPR050171">
    <property type="entry name" value="MFS_Transporters"/>
</dbReference>
<dbReference type="PROSITE" id="PS00216">
    <property type="entry name" value="SUGAR_TRANSPORT_1"/>
    <property type="match status" value="1"/>
</dbReference>
<evidence type="ECO:0000256" key="6">
    <source>
        <dbReference type="ARBA" id="ARBA00023136"/>
    </source>
</evidence>
<comment type="caution">
    <text evidence="9">The sequence shown here is derived from an EMBL/GenBank/DDBJ whole genome shotgun (WGS) entry which is preliminary data.</text>
</comment>
<evidence type="ECO:0000256" key="1">
    <source>
        <dbReference type="ARBA" id="ARBA00004651"/>
    </source>
</evidence>
<evidence type="ECO:0000256" key="7">
    <source>
        <dbReference type="SAM" id="Phobius"/>
    </source>
</evidence>
<dbReference type="InterPro" id="IPR054152">
    <property type="entry name" value="YajR_YAM"/>
</dbReference>
<dbReference type="Pfam" id="PF21987">
    <property type="entry name" value="YajR_YAM"/>
    <property type="match status" value="1"/>
</dbReference>
<dbReference type="Gene3D" id="3.30.70.100">
    <property type="match status" value="1"/>
</dbReference>
<accession>A0ABV7CKC0</accession>
<evidence type="ECO:0000259" key="8">
    <source>
        <dbReference type="PROSITE" id="PS50850"/>
    </source>
</evidence>
<feature type="transmembrane region" description="Helical" evidence="7">
    <location>
        <begin position="252"/>
        <end position="272"/>
    </location>
</feature>
<dbReference type="InterPro" id="IPR020846">
    <property type="entry name" value="MFS_dom"/>
</dbReference>
<feature type="transmembrane region" description="Helical" evidence="7">
    <location>
        <begin position="109"/>
        <end position="127"/>
    </location>
</feature>
<keyword evidence="2" id="KW-0813">Transport</keyword>
<feature type="transmembrane region" description="Helical" evidence="7">
    <location>
        <begin position="303"/>
        <end position="327"/>
    </location>
</feature>
<evidence type="ECO:0000256" key="3">
    <source>
        <dbReference type="ARBA" id="ARBA00022475"/>
    </source>
</evidence>
<feature type="transmembrane region" description="Helical" evidence="7">
    <location>
        <begin position="139"/>
        <end position="160"/>
    </location>
</feature>
<dbReference type="CDD" id="cd17472">
    <property type="entry name" value="MFS_YajR_like"/>
    <property type="match status" value="1"/>
</dbReference>
<keyword evidence="6 7" id="KW-0472">Membrane</keyword>
<feature type="transmembrane region" description="Helical" evidence="7">
    <location>
        <begin position="166"/>
        <end position="186"/>
    </location>
</feature>
<dbReference type="InterPro" id="IPR005829">
    <property type="entry name" value="Sugar_transporter_CS"/>
</dbReference>
<dbReference type="EMBL" id="JBHRSD010000017">
    <property type="protein sequence ID" value="MFC3032986.1"/>
    <property type="molecule type" value="Genomic_DNA"/>
</dbReference>
<keyword evidence="4 7" id="KW-0812">Transmembrane</keyword>
<dbReference type="Gene3D" id="1.20.1250.20">
    <property type="entry name" value="MFS general substrate transporter like domains"/>
    <property type="match status" value="1"/>
</dbReference>
<keyword evidence="3" id="KW-1003">Cell membrane</keyword>
<name>A0ABV7CKC0_9GAMM</name>
<dbReference type="PROSITE" id="PS50850">
    <property type="entry name" value="MFS"/>
    <property type="match status" value="1"/>
</dbReference>
<feature type="transmembrane region" description="Helical" evidence="7">
    <location>
        <begin position="339"/>
        <end position="361"/>
    </location>
</feature>
<feature type="transmembrane region" description="Helical" evidence="7">
    <location>
        <begin position="219"/>
        <end position="240"/>
    </location>
</feature>
<comment type="subcellular location">
    <subcellularLocation>
        <location evidence="1">Cell membrane</location>
        <topology evidence="1">Multi-pass membrane protein</topology>
    </subcellularLocation>
</comment>
<evidence type="ECO:0000256" key="5">
    <source>
        <dbReference type="ARBA" id="ARBA00022989"/>
    </source>
</evidence>
<sequence length="460" mass="49065">MSTAALNQLEKRAAVSLASVFAFRMLGLFMLMPVLAVYGQHYQDVSPLWIGLAIGAYGLTQALLQIPMGWLSDKFGRKPIIITGLLIFALGSVIAALAESIYWVTFGRALQGMGAIASALLALAADLSRDEQRPKVMAVIGMCIGLSFAVAMLLGPMVAASFGVAGVFWLTAALAIVGIAVILLVVPNAVNRAPKGDTLATIPAIKALIKDRQLLRLDLGVLLLHLTMTTLFVALPGQLITQGLAAEKHWQLYIPVFLLAFVLMAPMMIIAIRKQQERAVFLSCIGLLIVSTALLSMMATNLWVIATCMLVYFVAFNFLEATMPALVSRLAPVSQKGAAMGVFSSGQFFGAFLGGMLGGVIAQYLSAPFVFAAAALVGVLWLVIAWQMQIPPRSKMISLVANLTEQSSPEQVAAQLAAKLVALPGVLEATVVSEENRCYLKIDEKQFDINAAKQVVGLGE</sequence>
<evidence type="ECO:0000256" key="2">
    <source>
        <dbReference type="ARBA" id="ARBA00022448"/>
    </source>
</evidence>
<reference evidence="10" key="1">
    <citation type="journal article" date="2019" name="Int. J. Syst. Evol. Microbiol.">
        <title>The Global Catalogue of Microorganisms (GCM) 10K type strain sequencing project: providing services to taxonomists for standard genome sequencing and annotation.</title>
        <authorList>
            <consortium name="The Broad Institute Genomics Platform"/>
            <consortium name="The Broad Institute Genome Sequencing Center for Infectious Disease"/>
            <person name="Wu L."/>
            <person name="Ma J."/>
        </authorList>
    </citation>
    <scope>NUCLEOTIDE SEQUENCE [LARGE SCALE GENOMIC DNA]</scope>
    <source>
        <strain evidence="10">KCTC 42730</strain>
    </source>
</reference>
<dbReference type="InterPro" id="IPR036259">
    <property type="entry name" value="MFS_trans_sf"/>
</dbReference>
<dbReference type="PANTHER" id="PTHR23517:SF2">
    <property type="entry name" value="MULTIDRUG RESISTANCE PROTEIN MDTH"/>
    <property type="match status" value="1"/>
</dbReference>
<evidence type="ECO:0000313" key="10">
    <source>
        <dbReference type="Proteomes" id="UP001595453"/>
    </source>
</evidence>
<dbReference type="Pfam" id="PF07690">
    <property type="entry name" value="MFS_1"/>
    <property type="match status" value="1"/>
</dbReference>
<gene>
    <name evidence="9" type="ORF">ACFOEE_10675</name>
</gene>
<organism evidence="9 10">
    <name type="scientific">Pseudoalteromonas fenneropenaei</name>
    <dbReference type="NCBI Taxonomy" id="1737459"/>
    <lineage>
        <taxon>Bacteria</taxon>
        <taxon>Pseudomonadati</taxon>
        <taxon>Pseudomonadota</taxon>
        <taxon>Gammaproteobacteria</taxon>
        <taxon>Alteromonadales</taxon>
        <taxon>Pseudoalteromonadaceae</taxon>
        <taxon>Pseudoalteromonas</taxon>
    </lineage>
</organism>
<proteinExistence type="predicted"/>
<feature type="transmembrane region" description="Helical" evidence="7">
    <location>
        <begin position="367"/>
        <end position="386"/>
    </location>
</feature>